<feature type="chain" id="PRO_5025627391" evidence="6">
    <location>
        <begin position="26"/>
        <end position="135"/>
    </location>
</feature>
<dbReference type="AlphaFoldDB" id="A0A672F2T5"/>
<dbReference type="InterPro" id="IPR010345">
    <property type="entry name" value="IL-17_fam"/>
</dbReference>
<reference evidence="7" key="3">
    <citation type="submission" date="2025-09" db="UniProtKB">
        <authorList>
            <consortium name="Ensembl"/>
        </authorList>
    </citation>
    <scope>IDENTIFICATION</scope>
</reference>
<reference evidence="7" key="1">
    <citation type="submission" date="2019-06" db="EMBL/GenBank/DDBJ databases">
        <authorList>
            <consortium name="Wellcome Sanger Institute Data Sharing"/>
        </authorList>
    </citation>
    <scope>NUCLEOTIDE SEQUENCE [LARGE SCALE GENOMIC DNA]</scope>
</reference>
<dbReference type="GO" id="GO:0005576">
    <property type="term" value="C:extracellular region"/>
    <property type="evidence" value="ECO:0007669"/>
    <property type="project" value="UniProtKB-SubCell"/>
</dbReference>
<evidence type="ECO:0000256" key="4">
    <source>
        <dbReference type="ARBA" id="ARBA00022729"/>
    </source>
</evidence>
<keyword evidence="4 6" id="KW-0732">Signal</keyword>
<gene>
    <name evidence="7" type="primary">il17a/f2</name>
</gene>
<evidence type="ECO:0000256" key="3">
    <source>
        <dbReference type="ARBA" id="ARBA00022525"/>
    </source>
</evidence>
<evidence type="ECO:0000256" key="1">
    <source>
        <dbReference type="ARBA" id="ARBA00004613"/>
    </source>
</evidence>
<keyword evidence="8" id="KW-1185">Reference proteome</keyword>
<comment type="similarity">
    <text evidence="2">Belongs to the IL-17 family.</text>
</comment>
<dbReference type="OrthoDB" id="6093351at2759"/>
<dbReference type="Gene3D" id="2.10.90.10">
    <property type="entry name" value="Cystine-knot cytokines"/>
    <property type="match status" value="1"/>
</dbReference>
<evidence type="ECO:0000256" key="2">
    <source>
        <dbReference type="ARBA" id="ARBA00007236"/>
    </source>
</evidence>
<dbReference type="GO" id="GO:0005125">
    <property type="term" value="F:cytokine activity"/>
    <property type="evidence" value="ECO:0007669"/>
    <property type="project" value="InterPro"/>
</dbReference>
<sequence length="135" mass="14604">MKRSDAVVLLLVCCSALWVASSAEAEAPPPGCNFQMAMSSTSDGNTQRSLSPWSWRSSTVRDRIPATLWEAQCSSRSCPGPGPDQTQTPGRDVRSVPIYQSVLVLTRRHGARCYSASYCSVAVGCTCTRAQTRQT</sequence>
<dbReference type="OMA" id="FSKTQDC"/>
<proteinExistence type="inferred from homology"/>
<name>A0A672F2T5_SALFA</name>
<feature type="region of interest" description="Disordered" evidence="5">
    <location>
        <begin position="73"/>
        <end position="92"/>
    </location>
</feature>
<organism evidence="7 8">
    <name type="scientific">Salarias fasciatus</name>
    <name type="common">Jewelled blenny</name>
    <name type="synonym">Blennius fasciatus</name>
    <dbReference type="NCBI Taxonomy" id="181472"/>
    <lineage>
        <taxon>Eukaryota</taxon>
        <taxon>Metazoa</taxon>
        <taxon>Chordata</taxon>
        <taxon>Craniata</taxon>
        <taxon>Vertebrata</taxon>
        <taxon>Euteleostomi</taxon>
        <taxon>Actinopterygii</taxon>
        <taxon>Neopterygii</taxon>
        <taxon>Teleostei</taxon>
        <taxon>Neoteleostei</taxon>
        <taxon>Acanthomorphata</taxon>
        <taxon>Ovalentaria</taxon>
        <taxon>Blenniimorphae</taxon>
        <taxon>Blenniiformes</taxon>
        <taxon>Blennioidei</taxon>
        <taxon>Blenniidae</taxon>
        <taxon>Salariinae</taxon>
        <taxon>Salarias</taxon>
    </lineage>
</organism>
<dbReference type="InParanoid" id="A0A672F2T5"/>
<dbReference type="InterPro" id="IPR029034">
    <property type="entry name" value="Cystine-knot_cytokine"/>
</dbReference>
<keyword evidence="3" id="KW-0964">Secreted</keyword>
<dbReference type="Proteomes" id="UP000472267">
    <property type="component" value="Chromosome 1"/>
</dbReference>
<dbReference type="SUPFAM" id="SSF57501">
    <property type="entry name" value="Cystine-knot cytokines"/>
    <property type="match status" value="1"/>
</dbReference>
<accession>A0A672F2T5</accession>
<evidence type="ECO:0000256" key="5">
    <source>
        <dbReference type="SAM" id="MobiDB-lite"/>
    </source>
</evidence>
<evidence type="ECO:0000256" key="6">
    <source>
        <dbReference type="SAM" id="SignalP"/>
    </source>
</evidence>
<dbReference type="Pfam" id="PF06083">
    <property type="entry name" value="IL17"/>
    <property type="match status" value="1"/>
</dbReference>
<evidence type="ECO:0000313" key="7">
    <source>
        <dbReference type="Ensembl" id="ENSSFAP00005000886.1"/>
    </source>
</evidence>
<dbReference type="Ensembl" id="ENSSFAT00005000921.1">
    <property type="protein sequence ID" value="ENSSFAP00005000886.1"/>
    <property type="gene ID" value="ENSSFAG00005000604.1"/>
</dbReference>
<dbReference type="FunCoup" id="A0A672F2T5">
    <property type="interactions" value="5"/>
</dbReference>
<reference evidence="7" key="2">
    <citation type="submission" date="2025-08" db="UniProtKB">
        <authorList>
            <consortium name="Ensembl"/>
        </authorList>
    </citation>
    <scope>IDENTIFICATION</scope>
</reference>
<protein>
    <submittedName>
        <fullName evidence="7">Interleukin-17A-like</fullName>
    </submittedName>
</protein>
<evidence type="ECO:0000313" key="8">
    <source>
        <dbReference type="Proteomes" id="UP000472267"/>
    </source>
</evidence>
<feature type="signal peptide" evidence="6">
    <location>
        <begin position="1"/>
        <end position="25"/>
    </location>
</feature>
<comment type="subcellular location">
    <subcellularLocation>
        <location evidence="1">Secreted</location>
    </subcellularLocation>
</comment>